<keyword evidence="1" id="KW-0479">Metal-binding</keyword>
<evidence type="ECO:0000259" key="6">
    <source>
        <dbReference type="PROSITE" id="PS50865"/>
    </source>
</evidence>
<dbReference type="InterPro" id="IPR046341">
    <property type="entry name" value="SET_dom_sf"/>
</dbReference>
<dbReference type="RefSeq" id="XP_628652.1">
    <property type="nucleotide sequence ID" value="XM_628650.1"/>
</dbReference>
<dbReference type="Pfam" id="PF00856">
    <property type="entry name" value="SET"/>
    <property type="match status" value="1"/>
</dbReference>
<dbReference type="SMART" id="SM00317">
    <property type="entry name" value="SET"/>
    <property type="match status" value="1"/>
</dbReference>
<dbReference type="InterPro" id="IPR002893">
    <property type="entry name" value="Znf_MYND"/>
</dbReference>
<dbReference type="CDD" id="cd20071">
    <property type="entry name" value="SET_SMYD"/>
    <property type="match status" value="1"/>
</dbReference>
<dbReference type="PROSITE" id="PS01360">
    <property type="entry name" value="ZF_MYND_1"/>
    <property type="match status" value="1"/>
</dbReference>
<dbReference type="EMBL" id="AAEE01000001">
    <property type="protein sequence ID" value="EAK90654.1"/>
    <property type="molecule type" value="Genomic_DNA"/>
</dbReference>
<dbReference type="PANTHER" id="PTHR12197">
    <property type="entry name" value="HISTONE-LYSINE N-METHYLTRANSFERASE SMYD"/>
    <property type="match status" value="1"/>
</dbReference>
<keyword evidence="2 4" id="KW-0863">Zinc-finger</keyword>
<evidence type="ECO:0000256" key="4">
    <source>
        <dbReference type="PROSITE-ProRule" id="PRU00134"/>
    </source>
</evidence>
<dbReference type="Proteomes" id="UP000006726">
    <property type="component" value="Chromosome 7"/>
</dbReference>
<keyword evidence="8" id="KW-1185">Reference proteome</keyword>
<sequence>KFLIIIDDLYDLQMWNLPEKIEIKEDERKGRSIIAKEEIQIGESILMEEPYCRILFSDNIEEICDTCFNYLRSEGSYSECILECQECKKIKFCSKKCMEESKTIHHFECGILKLDILQMISNKVGVSFDRSRLLTRFVIKLILELNDKNKSQREQNNSYLISNLNQINSLVDNQEKFLQSIKDVYQELALEILKIPKLKAEIDKLESDIITDKLLVKISCIIDSNSFGIPKFPLKCNVNGDSVSELVNPRQKAPNSSLELSNSLLNPSILGWGLFSYSSLFNHSCDPNCDFIGVNPIPNQSSVTINLIANRKIQKDEEITINYVEIYDTRRNRIKNLLKTKHFICHCERCTTSFLNCNDSYIQGFCCSKCFNINDFDYKSNNIPIIQSESVSNLNQPENIMSIIDDQDYLISQLTESYHCNSCGEIYYGSEVTSIQNEFLDTIQEAENMNIQKYDLQGAINLISSLIQKYHLPDSKSLLPHPLNHLLYRCYKLLTFWNVIVKDWNSVNYYVSKMINSHLLLFQNQYNLEISNLYSTKAIALSHLGHVSESNTEWNKCLKIRQICSRNFSYPYNISSVNSLIGHKDAA</sequence>
<feature type="domain" description="SET" evidence="5">
    <location>
        <begin position="19"/>
        <end position="324"/>
    </location>
</feature>
<dbReference type="Gene3D" id="2.170.270.10">
    <property type="entry name" value="SET domain"/>
    <property type="match status" value="1"/>
</dbReference>
<gene>
    <name evidence="7" type="ORF">cgd7_5090</name>
</gene>
<dbReference type="OrthoDB" id="265717at2759"/>
<feature type="non-terminal residue" evidence="7">
    <location>
        <position position="1"/>
    </location>
</feature>
<evidence type="ECO:0000256" key="3">
    <source>
        <dbReference type="ARBA" id="ARBA00022833"/>
    </source>
</evidence>
<dbReference type="InterPro" id="IPR001214">
    <property type="entry name" value="SET_dom"/>
</dbReference>
<organism evidence="7 8">
    <name type="scientific">Cryptosporidium parvum (strain Iowa II)</name>
    <dbReference type="NCBI Taxonomy" id="353152"/>
    <lineage>
        <taxon>Eukaryota</taxon>
        <taxon>Sar</taxon>
        <taxon>Alveolata</taxon>
        <taxon>Apicomplexa</taxon>
        <taxon>Conoidasida</taxon>
        <taxon>Coccidia</taxon>
        <taxon>Eucoccidiorida</taxon>
        <taxon>Eimeriorina</taxon>
        <taxon>Cryptosporidiidae</taxon>
        <taxon>Cryptosporidium</taxon>
    </lineage>
</organism>
<dbReference type="InParanoid" id="Q5CXS8"/>
<evidence type="ECO:0000256" key="2">
    <source>
        <dbReference type="ARBA" id="ARBA00022771"/>
    </source>
</evidence>
<keyword evidence="3" id="KW-0862">Zinc</keyword>
<feature type="domain" description="MYND-type" evidence="6">
    <location>
        <begin position="64"/>
        <end position="109"/>
    </location>
</feature>
<comment type="caution">
    <text evidence="7">The sequence shown here is derived from an EMBL/GenBank/DDBJ whole genome shotgun (WGS) entry which is preliminary data.</text>
</comment>
<dbReference type="Gene3D" id="6.10.140.2220">
    <property type="match status" value="1"/>
</dbReference>
<protein>
    <submittedName>
        <fullName evidence="7">SET domain protein with MYND insert (Skm/BOP family)</fullName>
    </submittedName>
</protein>
<evidence type="ECO:0000313" key="7">
    <source>
        <dbReference type="EMBL" id="EAK90654.1"/>
    </source>
</evidence>
<name>Q5CXS8_CRYPI</name>
<dbReference type="PROSITE" id="PS50280">
    <property type="entry name" value="SET"/>
    <property type="match status" value="1"/>
</dbReference>
<dbReference type="Gene3D" id="1.10.220.160">
    <property type="match status" value="1"/>
</dbReference>
<dbReference type="STRING" id="353152.Q5CXS8"/>
<dbReference type="AlphaFoldDB" id="Q5CXS8"/>
<dbReference type="GeneID" id="3371751"/>
<accession>Q5CXS8</accession>
<dbReference type="SUPFAM" id="SSF144232">
    <property type="entry name" value="HIT/MYND zinc finger-like"/>
    <property type="match status" value="1"/>
</dbReference>
<dbReference type="KEGG" id="cpv:cgd7_5090"/>
<evidence type="ECO:0000256" key="1">
    <source>
        <dbReference type="ARBA" id="ARBA00022723"/>
    </source>
</evidence>
<dbReference type="PROSITE" id="PS50865">
    <property type="entry name" value="ZF_MYND_2"/>
    <property type="match status" value="1"/>
</dbReference>
<evidence type="ECO:0000259" key="5">
    <source>
        <dbReference type="PROSITE" id="PS50280"/>
    </source>
</evidence>
<dbReference type="OMA" id="ADPDICC"/>
<reference evidence="7 8" key="1">
    <citation type="journal article" date="2004" name="Science">
        <title>Complete genome sequence of the apicomplexan, Cryptosporidium parvum.</title>
        <authorList>
            <person name="Abrahamsen M.S."/>
            <person name="Templeton T.J."/>
            <person name="Enomoto S."/>
            <person name="Abrahante J.E."/>
            <person name="Zhu G."/>
            <person name="Lancto C.A."/>
            <person name="Deng M."/>
            <person name="Liu C."/>
            <person name="Widmer G."/>
            <person name="Tzipori S."/>
            <person name="Buck G.A."/>
            <person name="Xu P."/>
            <person name="Bankier A.T."/>
            <person name="Dear P.H."/>
            <person name="Konfortov B.A."/>
            <person name="Spriggs H.F."/>
            <person name="Iyer L."/>
            <person name="Anantharaman V."/>
            <person name="Aravind L."/>
            <person name="Kapur V."/>
        </authorList>
    </citation>
    <scope>NUCLEOTIDE SEQUENCE [LARGE SCALE GENOMIC DNA]</scope>
    <source>
        <strain evidence="8">Iowa II</strain>
    </source>
</reference>
<evidence type="ECO:0000313" key="8">
    <source>
        <dbReference type="Proteomes" id="UP000006726"/>
    </source>
</evidence>
<proteinExistence type="predicted"/>
<dbReference type="InterPro" id="IPR050869">
    <property type="entry name" value="H3K4_H4K5_MeTrfase"/>
</dbReference>
<dbReference type="SUPFAM" id="SSF82199">
    <property type="entry name" value="SET domain"/>
    <property type="match status" value="1"/>
</dbReference>
<dbReference type="GO" id="GO:0008270">
    <property type="term" value="F:zinc ion binding"/>
    <property type="evidence" value="ECO:0007669"/>
    <property type="project" value="UniProtKB-KW"/>
</dbReference>